<evidence type="ECO:0000313" key="1">
    <source>
        <dbReference type="EMBL" id="GII90080.1"/>
    </source>
</evidence>
<proteinExistence type="predicted"/>
<dbReference type="InterPro" id="IPR021857">
    <property type="entry name" value="DUF3467"/>
</dbReference>
<dbReference type="AlphaFoldDB" id="A0A919RC63"/>
<dbReference type="Pfam" id="PF11950">
    <property type="entry name" value="DUF3467"/>
    <property type="match status" value="1"/>
</dbReference>
<dbReference type="Proteomes" id="UP000606172">
    <property type="component" value="Unassembled WGS sequence"/>
</dbReference>
<accession>A0A919RC63</accession>
<keyword evidence="2" id="KW-1185">Reference proteome</keyword>
<organism evidence="1 2">
    <name type="scientific">Sinosporangium siamense</name>
    <dbReference type="NCBI Taxonomy" id="1367973"/>
    <lineage>
        <taxon>Bacteria</taxon>
        <taxon>Bacillati</taxon>
        <taxon>Actinomycetota</taxon>
        <taxon>Actinomycetes</taxon>
        <taxon>Streptosporangiales</taxon>
        <taxon>Streptosporangiaceae</taxon>
        <taxon>Sinosporangium</taxon>
    </lineage>
</organism>
<gene>
    <name evidence="1" type="ORF">Ssi02_03110</name>
</gene>
<protein>
    <recommendedName>
        <fullName evidence="3">DUF3467 domain-containing protein</fullName>
    </recommendedName>
</protein>
<dbReference type="EMBL" id="BOOW01000004">
    <property type="protein sequence ID" value="GII90080.1"/>
    <property type="molecule type" value="Genomic_DNA"/>
</dbReference>
<evidence type="ECO:0000313" key="2">
    <source>
        <dbReference type="Proteomes" id="UP000606172"/>
    </source>
</evidence>
<sequence>MDEEAWPEGETVNDSPESRLELSISEQVEAGLYANFASVWHTEDGFVLDFAVITRPPQLANDPSSGQHFVSVPTRIVSRIRLPPNQVFELMKALEQQLTAYEKETGRKV</sequence>
<name>A0A919RC63_9ACTN</name>
<comment type="caution">
    <text evidence="1">The sequence shown here is derived from an EMBL/GenBank/DDBJ whole genome shotgun (WGS) entry which is preliminary data.</text>
</comment>
<evidence type="ECO:0008006" key="3">
    <source>
        <dbReference type="Google" id="ProtNLM"/>
    </source>
</evidence>
<reference evidence="1" key="1">
    <citation type="submission" date="2021-01" db="EMBL/GenBank/DDBJ databases">
        <title>Whole genome shotgun sequence of Sinosporangium siamense NBRC 109515.</title>
        <authorList>
            <person name="Komaki H."/>
            <person name="Tamura T."/>
        </authorList>
    </citation>
    <scope>NUCLEOTIDE SEQUENCE</scope>
    <source>
        <strain evidence="1">NBRC 109515</strain>
    </source>
</reference>